<dbReference type="OrthoDB" id="8444651at2"/>
<proteinExistence type="predicted"/>
<evidence type="ECO:0000313" key="2">
    <source>
        <dbReference type="Proteomes" id="UP000028839"/>
    </source>
</evidence>
<accession>A0A0E2Z4U9</accession>
<evidence type="ECO:0000313" key="1">
    <source>
        <dbReference type="EMBL" id="KFI20519.1"/>
    </source>
</evidence>
<reference evidence="1 2" key="1">
    <citation type="submission" date="2014-07" db="EMBL/GenBank/DDBJ databases">
        <title>Comparative analysis of Nitrosococcus oceani genome inventories of strains from Pacific and Atlantic gyres.</title>
        <authorList>
            <person name="Lim C.K."/>
            <person name="Wang L."/>
            <person name="Sayavedra-Soto L.A."/>
            <person name="Klotz M.G."/>
        </authorList>
    </citation>
    <scope>NUCLEOTIDE SEQUENCE [LARGE SCALE GENOMIC DNA]</scope>
    <source>
        <strain evidence="1 2">C-27</strain>
    </source>
</reference>
<dbReference type="Proteomes" id="UP000028839">
    <property type="component" value="Unassembled WGS sequence"/>
</dbReference>
<protein>
    <submittedName>
        <fullName evidence="1">Uncharacterized protein</fullName>
    </submittedName>
</protein>
<dbReference type="EMBL" id="JPGN01000018">
    <property type="protein sequence ID" value="KFI20519.1"/>
    <property type="molecule type" value="Genomic_DNA"/>
</dbReference>
<gene>
    <name evidence="1" type="ORF">IB75_02770</name>
</gene>
<organism evidence="1 2">
    <name type="scientific">Nitrosococcus oceani C-27</name>
    <dbReference type="NCBI Taxonomy" id="314279"/>
    <lineage>
        <taxon>Bacteria</taxon>
        <taxon>Pseudomonadati</taxon>
        <taxon>Pseudomonadota</taxon>
        <taxon>Gammaproteobacteria</taxon>
        <taxon>Chromatiales</taxon>
        <taxon>Chromatiaceae</taxon>
        <taxon>Nitrosococcus</taxon>
    </lineage>
</organism>
<dbReference type="AlphaFoldDB" id="A0A0E2Z4U9"/>
<sequence>MDDDEFRESLKGDPVQAAEIYWKEMLYRAHIVCLVSAFKTLRWIEALDSTFENYYGFCTSLRGLIESCSDAFYTLRSTPLTLARDFFVIKEQINRRSGVITLHENLEGLLLHYIQATRLSPSQKRQYPDSFSAKSVRDYLSTMDNEKLDHLYQWLCGIAHPAYESTRIFLFCYEGQTIVCNDSYEMERVLIRDILQAYAPALTKMIRTYMNNLISIFMLLNEFEIENIVTTVDNESEFKETAIWAEVQQYIYESEFLYRHGHYEQKT</sequence>
<name>A0A0E2Z4U9_9GAMM</name>
<dbReference type="HOGENOM" id="CLU_083306_0_0_6"/>
<comment type="caution">
    <text evidence="1">The sequence shown here is derived from an EMBL/GenBank/DDBJ whole genome shotgun (WGS) entry which is preliminary data.</text>
</comment>